<dbReference type="OrthoDB" id="143323at2"/>
<organism evidence="6 7">
    <name type="scientific">Tengunoibacter tsumagoiensis</name>
    <dbReference type="NCBI Taxonomy" id="2014871"/>
    <lineage>
        <taxon>Bacteria</taxon>
        <taxon>Bacillati</taxon>
        <taxon>Chloroflexota</taxon>
        <taxon>Ktedonobacteria</taxon>
        <taxon>Ktedonobacterales</taxon>
        <taxon>Dictyobacteraceae</taxon>
        <taxon>Tengunoibacter</taxon>
    </lineage>
</organism>
<evidence type="ECO:0000259" key="5">
    <source>
        <dbReference type="Pfam" id="PF00296"/>
    </source>
</evidence>
<dbReference type="Proteomes" id="UP000287352">
    <property type="component" value="Unassembled WGS sequence"/>
</dbReference>
<proteinExistence type="predicted"/>
<comment type="caution">
    <text evidence="6">The sequence shown here is derived from an EMBL/GenBank/DDBJ whole genome shotgun (WGS) entry which is preliminary data.</text>
</comment>
<evidence type="ECO:0000313" key="6">
    <source>
        <dbReference type="EMBL" id="GCE15850.1"/>
    </source>
</evidence>
<feature type="domain" description="Luciferase-like" evidence="5">
    <location>
        <begin position="34"/>
        <end position="267"/>
    </location>
</feature>
<evidence type="ECO:0000256" key="4">
    <source>
        <dbReference type="ARBA" id="ARBA00023033"/>
    </source>
</evidence>
<reference evidence="7" key="1">
    <citation type="submission" date="2018-12" db="EMBL/GenBank/DDBJ databases">
        <title>Tengunoibacter tsumagoiensis gen. nov., sp. nov., Dictyobacter kobayashii sp. nov., D. alpinus sp. nov., and D. joshuensis sp. nov. and description of Dictyobacteraceae fam. nov. within the order Ktedonobacterales isolated from Tengu-no-mugimeshi.</title>
        <authorList>
            <person name="Wang C.M."/>
            <person name="Zheng Y."/>
            <person name="Sakai Y."/>
            <person name="Toyoda A."/>
            <person name="Minakuchi Y."/>
            <person name="Abe K."/>
            <person name="Yokota A."/>
            <person name="Yabe S."/>
        </authorList>
    </citation>
    <scope>NUCLEOTIDE SEQUENCE [LARGE SCALE GENOMIC DNA]</scope>
    <source>
        <strain evidence="7">Uno3</strain>
    </source>
</reference>
<keyword evidence="1" id="KW-0285">Flavoprotein</keyword>
<dbReference type="PANTHER" id="PTHR42847">
    <property type="entry name" value="ALKANESULFONATE MONOOXYGENASE"/>
    <property type="match status" value="1"/>
</dbReference>
<dbReference type="SUPFAM" id="SSF51679">
    <property type="entry name" value="Bacterial luciferase-like"/>
    <property type="match status" value="1"/>
</dbReference>
<keyword evidence="4" id="KW-0503">Monooxygenase</keyword>
<evidence type="ECO:0000256" key="3">
    <source>
        <dbReference type="ARBA" id="ARBA00023002"/>
    </source>
</evidence>
<dbReference type="InterPro" id="IPR011251">
    <property type="entry name" value="Luciferase-like_dom"/>
</dbReference>
<sequence>MTNEKAGQTWETPDWIAEGKQTIRYGILANIFMDWEFLLKEILFIEELGYDAACIFDHPTNSGAADCWTTLAMLAVATKRIRLMSAVSCTSYRHPAVLARMAADVDRVSKGRLILGLGMGDDEIEFKQLGLPFPNIRERQERLEETIQIIQGLWRGEPFHYQGTHFQLEGANGHPLPVQHPHVPLLIGGGGERVTLRQVAQYADMSNFGPHIWTGSTFRLEDVQRKFETLNVHCETFGRPPETILRSYFVPTLLVARTPEEVVAKQSQFPLHKDSVKGAIVGTAEEVKVQIQTLVNMGIQYFIIYAFPTDTETLEIFAKEIMPAIQHPG</sequence>
<evidence type="ECO:0000313" key="7">
    <source>
        <dbReference type="Proteomes" id="UP000287352"/>
    </source>
</evidence>
<name>A0A402A9N2_9CHLR</name>
<dbReference type="PANTHER" id="PTHR42847:SF4">
    <property type="entry name" value="ALKANESULFONATE MONOOXYGENASE-RELATED"/>
    <property type="match status" value="1"/>
</dbReference>
<dbReference type="Gene3D" id="3.20.20.30">
    <property type="entry name" value="Luciferase-like domain"/>
    <property type="match status" value="1"/>
</dbReference>
<dbReference type="GO" id="GO:0008726">
    <property type="term" value="F:alkanesulfonate monooxygenase activity"/>
    <property type="evidence" value="ECO:0007669"/>
    <property type="project" value="TreeGrafter"/>
</dbReference>
<gene>
    <name evidence="6" type="ORF">KTT_57090</name>
</gene>
<dbReference type="AlphaFoldDB" id="A0A402A9N2"/>
<evidence type="ECO:0000256" key="1">
    <source>
        <dbReference type="ARBA" id="ARBA00022630"/>
    </source>
</evidence>
<dbReference type="RefSeq" id="WP_126583256.1">
    <property type="nucleotide sequence ID" value="NZ_BIFR01000002.1"/>
</dbReference>
<dbReference type="Pfam" id="PF00296">
    <property type="entry name" value="Bac_luciferase"/>
    <property type="match status" value="1"/>
</dbReference>
<keyword evidence="7" id="KW-1185">Reference proteome</keyword>
<dbReference type="InterPro" id="IPR050172">
    <property type="entry name" value="SsuD_RutA_monooxygenase"/>
</dbReference>
<accession>A0A402A9N2</accession>
<keyword evidence="2" id="KW-0288">FMN</keyword>
<keyword evidence="3" id="KW-0560">Oxidoreductase</keyword>
<dbReference type="GO" id="GO:0046306">
    <property type="term" value="P:alkanesulfonate catabolic process"/>
    <property type="evidence" value="ECO:0007669"/>
    <property type="project" value="TreeGrafter"/>
</dbReference>
<dbReference type="InterPro" id="IPR036661">
    <property type="entry name" value="Luciferase-like_sf"/>
</dbReference>
<dbReference type="EMBL" id="BIFR01000002">
    <property type="protein sequence ID" value="GCE15850.1"/>
    <property type="molecule type" value="Genomic_DNA"/>
</dbReference>
<evidence type="ECO:0000256" key="2">
    <source>
        <dbReference type="ARBA" id="ARBA00022643"/>
    </source>
</evidence>
<protein>
    <submittedName>
        <fullName evidence="6">LLM class F420-dependent oxidoreductase</fullName>
    </submittedName>
</protein>